<gene>
    <name evidence="2" type="ORF">ARMSODRAFT_959501</name>
</gene>
<organism evidence="2 3">
    <name type="scientific">Armillaria solidipes</name>
    <dbReference type="NCBI Taxonomy" id="1076256"/>
    <lineage>
        <taxon>Eukaryota</taxon>
        <taxon>Fungi</taxon>
        <taxon>Dikarya</taxon>
        <taxon>Basidiomycota</taxon>
        <taxon>Agaricomycotina</taxon>
        <taxon>Agaricomycetes</taxon>
        <taxon>Agaricomycetidae</taxon>
        <taxon>Agaricales</taxon>
        <taxon>Marasmiineae</taxon>
        <taxon>Physalacriaceae</taxon>
        <taxon>Armillaria</taxon>
    </lineage>
</organism>
<sequence length="911" mass="103086">MALTVDPSFFKDHPSIPTIEKASRFLQVLRSSMKLEDAPSSFLSEKCIQKLLQENPVYYTNLIRCHTHRTFSELEDTPLLCPYPSKLIWEESRYLAAVQSYLEHLRDGSDALRDPAASSFWAPNKLKLKVGYDFKYADHIRSLEIPSLTNTDKPVLLLHDFGTFSSIPILNKRIARIYRSDKNSFFVNASASGKTRLLLEGLQQNWGLYFTAAVDFSTLGSRDIAMTLTSFEVSRAFNGILPPKEDPTFVTCLDMNTRFAYRQFSEVLLARLVVFRRFLETSSGRPDDQMRHRWLLAQLQPFLLQATKGSKRDPFLELRGIMQRWVVPDEFFDTAIRETLDSIFSLCPRTPGTPLFIVIDEGNVLANGGQYTFSHAFGDSRPILDELLTIWQHHLQAYEVTVIVAGTEIPQEDFQGEKWSKYQWCSDTGDFNTSELQRQYTSQFLPSPMMSSPSGEEFQSRMWKWFRGRHRFTAGVISQLLTFGFQSPHRLLDCLVSLQTGYDPYDGDCYSHAEDEVDFRRPYARLEMPDPRYYPSVKATIHDALIHCLVTLDHRLIFGIDRIDAVSQGIGRFVDPNMEHIVIDEPLCLVSCAQWFADKKKSLTDIDFYLSVDQKYERPLSTTCFVALCLAHVFSEPRALADVFSFPGALPEWANQTANLVDFASTDLGEKETGVLHYTPGTSRRLVCVAETQSGSLTWLKDKHRTVFCIHSANSASPTLLFSLRLADESLVWLFLHVHLDGKTEELVAKAELLDMLKALQPENLFNERTNEETCAPESPTADQSSPSPLETPSTAKSESSDPPKESEVSDDIHKLLGSLPNRNRSAGTCSVLRVVASLRANAKLDRLDVDADYPIAELNTRFVQSITEKFSAKDILEDVVANATYIGGYTGMKRKSIDDGPALKRQRSAS</sequence>
<feature type="region of interest" description="Disordered" evidence="1">
    <location>
        <begin position="770"/>
        <end position="810"/>
    </location>
</feature>
<feature type="compositionally biased region" description="Polar residues" evidence="1">
    <location>
        <begin position="781"/>
        <end position="796"/>
    </location>
</feature>
<evidence type="ECO:0000313" key="2">
    <source>
        <dbReference type="EMBL" id="PBK67309.1"/>
    </source>
</evidence>
<reference evidence="3" key="1">
    <citation type="journal article" date="2017" name="Nat. Ecol. Evol.">
        <title>Genome expansion and lineage-specific genetic innovations in the forest pathogenic fungi Armillaria.</title>
        <authorList>
            <person name="Sipos G."/>
            <person name="Prasanna A.N."/>
            <person name="Walter M.C."/>
            <person name="O'Connor E."/>
            <person name="Balint B."/>
            <person name="Krizsan K."/>
            <person name="Kiss B."/>
            <person name="Hess J."/>
            <person name="Varga T."/>
            <person name="Slot J."/>
            <person name="Riley R."/>
            <person name="Boka B."/>
            <person name="Rigling D."/>
            <person name="Barry K."/>
            <person name="Lee J."/>
            <person name="Mihaltcheva S."/>
            <person name="LaButti K."/>
            <person name="Lipzen A."/>
            <person name="Waldron R."/>
            <person name="Moloney N.M."/>
            <person name="Sperisen C."/>
            <person name="Kredics L."/>
            <person name="Vagvoelgyi C."/>
            <person name="Patrignani A."/>
            <person name="Fitzpatrick D."/>
            <person name="Nagy I."/>
            <person name="Doyle S."/>
            <person name="Anderson J.B."/>
            <person name="Grigoriev I.V."/>
            <person name="Gueldener U."/>
            <person name="Muensterkoetter M."/>
            <person name="Nagy L.G."/>
        </authorList>
    </citation>
    <scope>NUCLEOTIDE SEQUENCE [LARGE SCALE GENOMIC DNA]</scope>
    <source>
        <strain evidence="3">28-4</strain>
    </source>
</reference>
<protein>
    <submittedName>
        <fullName evidence="2">Uncharacterized protein</fullName>
    </submittedName>
</protein>
<dbReference type="AlphaFoldDB" id="A0A2H3B8V7"/>
<evidence type="ECO:0000256" key="1">
    <source>
        <dbReference type="SAM" id="MobiDB-lite"/>
    </source>
</evidence>
<accession>A0A2H3B8V7</accession>
<evidence type="ECO:0000313" key="3">
    <source>
        <dbReference type="Proteomes" id="UP000218334"/>
    </source>
</evidence>
<dbReference type="STRING" id="1076256.A0A2H3B8V7"/>
<proteinExistence type="predicted"/>
<dbReference type="Proteomes" id="UP000218334">
    <property type="component" value="Unassembled WGS sequence"/>
</dbReference>
<keyword evidence="3" id="KW-1185">Reference proteome</keyword>
<feature type="compositionally biased region" description="Basic and acidic residues" evidence="1">
    <location>
        <begin position="799"/>
        <end position="810"/>
    </location>
</feature>
<name>A0A2H3B8V7_9AGAR</name>
<dbReference type="EMBL" id="KZ293437">
    <property type="protein sequence ID" value="PBK67309.1"/>
    <property type="molecule type" value="Genomic_DNA"/>
</dbReference>